<evidence type="ECO:0000256" key="3">
    <source>
        <dbReference type="ARBA" id="ARBA00022692"/>
    </source>
</evidence>
<comment type="subcellular location">
    <subcellularLocation>
        <location evidence="1">Membrane</location>
        <topology evidence="1">Single-pass membrane protein</topology>
    </subcellularLocation>
    <subcellularLocation>
        <location evidence="2">Mitochondrion membrane</location>
    </subcellularLocation>
</comment>
<dbReference type="GO" id="GO:0005743">
    <property type="term" value="C:mitochondrial inner membrane"/>
    <property type="evidence" value="ECO:0007669"/>
    <property type="project" value="TreeGrafter"/>
</dbReference>
<accession>A0A1Y2HRI7</accession>
<dbReference type="Pfam" id="PF09803">
    <property type="entry name" value="Pet100"/>
    <property type="match status" value="1"/>
</dbReference>
<evidence type="ECO:0000256" key="7">
    <source>
        <dbReference type="ARBA" id="ARBA00023136"/>
    </source>
</evidence>
<dbReference type="InterPro" id="IPR018625">
    <property type="entry name" value="Pet100"/>
</dbReference>
<evidence type="ECO:0000256" key="9">
    <source>
        <dbReference type="SAM" id="MobiDB-lite"/>
    </source>
</evidence>
<sequence length="101" mass="11344">MSRSLLTKLAGGSKLEVLKFGLYVFTPIAIMYYTGVPEFLEREVMPLRTKLFRLDQETYHPPAQSDDIKQYMELLRTRKDRILGGSGAGAKTDEKPSSSSA</sequence>
<evidence type="ECO:0000256" key="2">
    <source>
        <dbReference type="ARBA" id="ARBA00004325"/>
    </source>
</evidence>
<dbReference type="EMBL" id="MCFL01000017">
    <property type="protein sequence ID" value="ORZ36333.1"/>
    <property type="molecule type" value="Genomic_DNA"/>
</dbReference>
<comment type="caution">
    <text evidence="10">The sequence shown here is derived from an EMBL/GenBank/DDBJ whole genome shotgun (WGS) entry which is preliminary data.</text>
</comment>
<dbReference type="Proteomes" id="UP000193411">
    <property type="component" value="Unassembled WGS sequence"/>
</dbReference>
<dbReference type="GO" id="GO:0033617">
    <property type="term" value="P:mitochondrial respiratory chain complex IV assembly"/>
    <property type="evidence" value="ECO:0007669"/>
    <property type="project" value="InterPro"/>
</dbReference>
<evidence type="ECO:0000256" key="8">
    <source>
        <dbReference type="ARBA" id="ARBA00038077"/>
    </source>
</evidence>
<comment type="similarity">
    <text evidence="8">Belongs to the PET100 family.</text>
</comment>
<evidence type="ECO:0000313" key="11">
    <source>
        <dbReference type="Proteomes" id="UP000193411"/>
    </source>
</evidence>
<feature type="compositionally biased region" description="Basic and acidic residues" evidence="9">
    <location>
        <begin position="91"/>
        <end position="101"/>
    </location>
</feature>
<evidence type="ECO:0000256" key="5">
    <source>
        <dbReference type="ARBA" id="ARBA00022989"/>
    </source>
</evidence>
<keyword evidence="11" id="KW-1185">Reference proteome</keyword>
<dbReference type="PANTHER" id="PTHR33968">
    <property type="entry name" value="PROTEIN PET100 HOMOLOG, MITOCHONDRIAL"/>
    <property type="match status" value="1"/>
</dbReference>
<evidence type="ECO:0000256" key="6">
    <source>
        <dbReference type="ARBA" id="ARBA00023128"/>
    </source>
</evidence>
<dbReference type="AlphaFoldDB" id="A0A1Y2HRI7"/>
<evidence type="ECO:0000313" key="10">
    <source>
        <dbReference type="EMBL" id="ORZ36333.1"/>
    </source>
</evidence>
<evidence type="ECO:0000256" key="4">
    <source>
        <dbReference type="ARBA" id="ARBA00022946"/>
    </source>
</evidence>
<keyword evidence="7" id="KW-0472">Membrane</keyword>
<keyword evidence="4" id="KW-0809">Transit peptide</keyword>
<dbReference type="STRING" id="765915.A0A1Y2HRI7"/>
<protein>
    <submittedName>
        <fullName evidence="10">Uncharacterized protein</fullName>
    </submittedName>
</protein>
<keyword evidence="3" id="KW-0812">Transmembrane</keyword>
<keyword evidence="5" id="KW-1133">Transmembrane helix</keyword>
<gene>
    <name evidence="10" type="ORF">BCR44DRAFT_1432490</name>
</gene>
<organism evidence="10 11">
    <name type="scientific">Catenaria anguillulae PL171</name>
    <dbReference type="NCBI Taxonomy" id="765915"/>
    <lineage>
        <taxon>Eukaryota</taxon>
        <taxon>Fungi</taxon>
        <taxon>Fungi incertae sedis</taxon>
        <taxon>Blastocladiomycota</taxon>
        <taxon>Blastocladiomycetes</taxon>
        <taxon>Blastocladiales</taxon>
        <taxon>Catenariaceae</taxon>
        <taxon>Catenaria</taxon>
    </lineage>
</organism>
<dbReference type="OrthoDB" id="18175at2759"/>
<evidence type="ECO:0000256" key="1">
    <source>
        <dbReference type="ARBA" id="ARBA00004167"/>
    </source>
</evidence>
<name>A0A1Y2HRI7_9FUNG</name>
<feature type="region of interest" description="Disordered" evidence="9">
    <location>
        <begin position="82"/>
        <end position="101"/>
    </location>
</feature>
<reference evidence="10 11" key="1">
    <citation type="submission" date="2016-07" db="EMBL/GenBank/DDBJ databases">
        <title>Pervasive Adenine N6-methylation of Active Genes in Fungi.</title>
        <authorList>
            <consortium name="DOE Joint Genome Institute"/>
            <person name="Mondo S.J."/>
            <person name="Dannebaum R.O."/>
            <person name="Kuo R.C."/>
            <person name="Labutti K."/>
            <person name="Haridas S."/>
            <person name="Kuo A."/>
            <person name="Salamov A."/>
            <person name="Ahrendt S.R."/>
            <person name="Lipzen A."/>
            <person name="Sullivan W."/>
            <person name="Andreopoulos W.B."/>
            <person name="Clum A."/>
            <person name="Lindquist E."/>
            <person name="Daum C."/>
            <person name="Ramamoorthy G.K."/>
            <person name="Gryganskyi A."/>
            <person name="Culley D."/>
            <person name="Magnuson J.K."/>
            <person name="James T.Y."/>
            <person name="O'Malley M.A."/>
            <person name="Stajich J.E."/>
            <person name="Spatafora J.W."/>
            <person name="Visel A."/>
            <person name="Grigoriev I.V."/>
        </authorList>
    </citation>
    <scope>NUCLEOTIDE SEQUENCE [LARGE SCALE GENOMIC DNA]</scope>
    <source>
        <strain evidence="10 11">PL171</strain>
    </source>
</reference>
<keyword evidence="6" id="KW-0496">Mitochondrion</keyword>
<proteinExistence type="inferred from homology"/>
<dbReference type="GO" id="GO:0051082">
    <property type="term" value="F:unfolded protein binding"/>
    <property type="evidence" value="ECO:0007669"/>
    <property type="project" value="TreeGrafter"/>
</dbReference>
<dbReference type="PANTHER" id="PTHR33968:SF1">
    <property type="entry name" value="PROTEIN PET100 HOMOLOG, MITOCHONDRIAL"/>
    <property type="match status" value="1"/>
</dbReference>